<dbReference type="GO" id="GO:0030122">
    <property type="term" value="C:AP-2 adaptor complex"/>
    <property type="evidence" value="ECO:0007669"/>
    <property type="project" value="UniProtKB-ARBA"/>
</dbReference>
<evidence type="ECO:0000259" key="12">
    <source>
        <dbReference type="PROSITE" id="PS51192"/>
    </source>
</evidence>
<dbReference type="SUPFAM" id="SSF50978">
    <property type="entry name" value="WD40 repeat-like"/>
    <property type="match status" value="1"/>
</dbReference>
<feature type="region of interest" description="Disordered" evidence="11">
    <location>
        <begin position="678"/>
        <end position="721"/>
    </location>
</feature>
<keyword evidence="6" id="KW-0347">Helicase</keyword>
<dbReference type="InterPro" id="IPR009028">
    <property type="entry name" value="Coatomer/calthrin_app_sub_C"/>
</dbReference>
<evidence type="ECO:0000256" key="6">
    <source>
        <dbReference type="ARBA" id="ARBA00022806"/>
    </source>
</evidence>
<dbReference type="PANTHER" id="PTHR22780">
    <property type="entry name" value="ADAPTIN, ALPHA/GAMMA/EPSILON"/>
    <property type="match status" value="1"/>
</dbReference>
<dbReference type="CDD" id="cd00048">
    <property type="entry name" value="DSRM_SF"/>
    <property type="match status" value="1"/>
</dbReference>
<dbReference type="InterPro" id="IPR027417">
    <property type="entry name" value="P-loop_NTPase"/>
</dbReference>
<dbReference type="SMART" id="SM00490">
    <property type="entry name" value="HELICc"/>
    <property type="match status" value="1"/>
</dbReference>
<dbReference type="FunFam" id="3.40.50.300:FF:001627">
    <property type="entry name" value="Nuclear DNA helicase II"/>
    <property type="match status" value="1"/>
</dbReference>
<dbReference type="Gene3D" id="1.20.120.1080">
    <property type="match status" value="1"/>
</dbReference>
<feature type="compositionally biased region" description="Polar residues" evidence="11">
    <location>
        <begin position="346"/>
        <end position="362"/>
    </location>
</feature>
<keyword evidence="8" id="KW-0653">Protein transport</keyword>
<protein>
    <submittedName>
        <fullName evidence="14">Uncharacterized protein</fullName>
    </submittedName>
</protein>
<dbReference type="GO" id="GO:0004386">
    <property type="term" value="F:helicase activity"/>
    <property type="evidence" value="ECO:0007669"/>
    <property type="project" value="UniProtKB-KW"/>
</dbReference>
<dbReference type="SUPFAM" id="SSF55711">
    <property type="entry name" value="Subdomain of clathrin and coatomer appendage domain"/>
    <property type="match status" value="1"/>
</dbReference>
<dbReference type="FunFam" id="1.25.10.10:FF:000020">
    <property type="entry name" value="AP-2 complex subunit alpha"/>
    <property type="match status" value="1"/>
</dbReference>
<comment type="subcellular location">
    <subcellularLocation>
        <location evidence="1">Membrane</location>
        <location evidence="1">Coated pit</location>
        <topology evidence="1">Peripheral membrane protein</topology>
        <orientation evidence="1">Cytoplasmic side</orientation>
    </subcellularLocation>
</comment>
<comment type="caution">
    <text evidence="14">The sequence shown here is derived from an EMBL/GenBank/DDBJ whole genome shotgun (WGS) entry which is preliminary data.</text>
</comment>
<feature type="compositionally biased region" description="Polar residues" evidence="11">
    <location>
        <begin position="684"/>
        <end position="694"/>
    </location>
</feature>
<keyword evidence="4" id="KW-0547">Nucleotide-binding</keyword>
<evidence type="ECO:0000256" key="10">
    <source>
        <dbReference type="ARBA" id="ARBA00023176"/>
    </source>
</evidence>
<dbReference type="SMART" id="SM00847">
    <property type="entry name" value="HA2"/>
    <property type="match status" value="1"/>
</dbReference>
<dbReference type="SUPFAM" id="SSF48371">
    <property type="entry name" value="ARM repeat"/>
    <property type="match status" value="1"/>
</dbReference>
<gene>
    <name evidence="14" type="ORF">RDB_LOCUS106958</name>
</gene>
<dbReference type="InterPro" id="IPR016024">
    <property type="entry name" value="ARM-type_fold"/>
</dbReference>
<name>A0A8H3C1H1_9AGAM</name>
<dbReference type="InterPro" id="IPR003164">
    <property type="entry name" value="Clathrin_a-adaptin_app_sub_C"/>
</dbReference>
<keyword evidence="2" id="KW-0813">Transport</keyword>
<dbReference type="SUPFAM" id="SSF52540">
    <property type="entry name" value="P-loop containing nucleoside triphosphate hydrolases"/>
    <property type="match status" value="1"/>
</dbReference>
<dbReference type="InterPro" id="IPR001650">
    <property type="entry name" value="Helicase_C-like"/>
</dbReference>
<evidence type="ECO:0000256" key="1">
    <source>
        <dbReference type="ARBA" id="ARBA00004277"/>
    </source>
</evidence>
<proteinExistence type="predicted"/>
<dbReference type="GO" id="GO:0003676">
    <property type="term" value="F:nucleic acid binding"/>
    <property type="evidence" value="ECO:0007669"/>
    <property type="project" value="InterPro"/>
</dbReference>
<reference evidence="14" key="1">
    <citation type="submission" date="2021-01" db="EMBL/GenBank/DDBJ databases">
        <authorList>
            <person name="Kaushik A."/>
        </authorList>
    </citation>
    <scope>NUCLEOTIDE SEQUENCE</scope>
    <source>
        <strain evidence="14">AG2-2IIIB</strain>
    </source>
</reference>
<keyword evidence="7" id="KW-0067">ATP-binding</keyword>
<dbReference type="InterPro" id="IPR014001">
    <property type="entry name" value="Helicase_ATP-bd"/>
</dbReference>
<dbReference type="EMBL" id="CAJMWT010003438">
    <property type="protein sequence ID" value="CAE6471692.1"/>
    <property type="molecule type" value="Genomic_DNA"/>
</dbReference>
<evidence type="ECO:0000256" key="5">
    <source>
        <dbReference type="ARBA" id="ARBA00022801"/>
    </source>
</evidence>
<dbReference type="Gene3D" id="2.130.10.10">
    <property type="entry name" value="YVTN repeat-like/Quinoprotein amine dehydrogenase"/>
    <property type="match status" value="1"/>
</dbReference>
<dbReference type="Pfam" id="PF00270">
    <property type="entry name" value="DEAD"/>
    <property type="match status" value="1"/>
</dbReference>
<evidence type="ECO:0000256" key="7">
    <source>
        <dbReference type="ARBA" id="ARBA00022840"/>
    </source>
</evidence>
<keyword evidence="9" id="KW-0472">Membrane</keyword>
<dbReference type="Pfam" id="PF00035">
    <property type="entry name" value="dsrm"/>
    <property type="match status" value="1"/>
</dbReference>
<dbReference type="CDD" id="cd17917">
    <property type="entry name" value="DEXHc_RHA-like"/>
    <property type="match status" value="1"/>
</dbReference>
<dbReference type="Pfam" id="PF02883">
    <property type="entry name" value="Alpha_adaptinC2"/>
    <property type="match status" value="1"/>
</dbReference>
<dbReference type="SUPFAM" id="SSF54768">
    <property type="entry name" value="dsRNA-binding domain-like"/>
    <property type="match status" value="1"/>
</dbReference>
<dbReference type="Gene3D" id="2.60.40.1230">
    <property type="match status" value="1"/>
</dbReference>
<evidence type="ECO:0000313" key="15">
    <source>
        <dbReference type="Proteomes" id="UP000663843"/>
    </source>
</evidence>
<dbReference type="SUPFAM" id="SSF49348">
    <property type="entry name" value="Clathrin adaptor appendage domain"/>
    <property type="match status" value="1"/>
</dbReference>
<dbReference type="GO" id="GO:0016787">
    <property type="term" value="F:hydrolase activity"/>
    <property type="evidence" value="ECO:0007669"/>
    <property type="project" value="UniProtKB-KW"/>
</dbReference>
<feature type="compositionally biased region" description="Polar residues" evidence="11">
    <location>
        <begin position="307"/>
        <end position="333"/>
    </location>
</feature>
<accession>A0A8H3C1H1</accession>
<dbReference type="InterPro" id="IPR007502">
    <property type="entry name" value="Helicase-assoc_dom"/>
</dbReference>
<dbReference type="FunFam" id="1.20.120.1080:FF:000002">
    <property type="entry name" value="Putative ATP-dependent RNA helicase DHX36"/>
    <property type="match status" value="1"/>
</dbReference>
<dbReference type="Pfam" id="PF21010">
    <property type="entry name" value="HA2_C"/>
    <property type="match status" value="1"/>
</dbReference>
<evidence type="ECO:0000256" key="9">
    <source>
        <dbReference type="ARBA" id="ARBA00023136"/>
    </source>
</evidence>
<feature type="compositionally biased region" description="Basic and acidic residues" evidence="11">
    <location>
        <begin position="707"/>
        <end position="721"/>
    </location>
</feature>
<dbReference type="CDD" id="cd18791">
    <property type="entry name" value="SF2_C_RHA"/>
    <property type="match status" value="1"/>
</dbReference>
<dbReference type="InterPro" id="IPR014720">
    <property type="entry name" value="dsRBD_dom"/>
</dbReference>
<dbReference type="SMART" id="SM00487">
    <property type="entry name" value="DEXDc"/>
    <property type="match status" value="1"/>
</dbReference>
<organism evidence="14 15">
    <name type="scientific">Rhizoctonia solani</name>
    <dbReference type="NCBI Taxonomy" id="456999"/>
    <lineage>
        <taxon>Eukaryota</taxon>
        <taxon>Fungi</taxon>
        <taxon>Dikarya</taxon>
        <taxon>Basidiomycota</taxon>
        <taxon>Agaricomycotina</taxon>
        <taxon>Agaricomycetes</taxon>
        <taxon>Cantharellales</taxon>
        <taxon>Ceratobasidiaceae</taxon>
        <taxon>Rhizoctonia</taxon>
    </lineage>
</organism>
<feature type="region of interest" description="Disordered" evidence="11">
    <location>
        <begin position="1613"/>
        <end position="1633"/>
    </location>
</feature>
<evidence type="ECO:0000256" key="2">
    <source>
        <dbReference type="ARBA" id="ARBA00022448"/>
    </source>
</evidence>
<dbReference type="InterPro" id="IPR011989">
    <property type="entry name" value="ARM-like"/>
</dbReference>
<dbReference type="FunFam" id="3.40.50.300:FF:001714">
    <property type="entry name" value="ATP-dependent DEAD/H RNA helicase, putative"/>
    <property type="match status" value="1"/>
</dbReference>
<dbReference type="InterPro" id="IPR013041">
    <property type="entry name" value="Clathrin_app_Ig-like_sf"/>
</dbReference>
<feature type="region of interest" description="Disordered" evidence="11">
    <location>
        <begin position="288"/>
        <end position="423"/>
    </location>
</feature>
<dbReference type="PROSITE" id="PS51192">
    <property type="entry name" value="HELICASE_ATP_BIND_1"/>
    <property type="match status" value="1"/>
</dbReference>
<dbReference type="InterPro" id="IPR036322">
    <property type="entry name" value="WD40_repeat_dom_sf"/>
</dbReference>
<dbReference type="GO" id="GO:0006886">
    <property type="term" value="P:intracellular protein transport"/>
    <property type="evidence" value="ECO:0007669"/>
    <property type="project" value="InterPro"/>
</dbReference>
<dbReference type="Gene3D" id="1.25.10.10">
    <property type="entry name" value="Leucine-rich Repeat Variant"/>
    <property type="match status" value="1"/>
</dbReference>
<evidence type="ECO:0000259" key="13">
    <source>
        <dbReference type="PROSITE" id="PS51194"/>
    </source>
</evidence>
<evidence type="ECO:0000256" key="4">
    <source>
        <dbReference type="ARBA" id="ARBA00022741"/>
    </source>
</evidence>
<dbReference type="Pfam" id="PF04408">
    <property type="entry name" value="WHD_HA2"/>
    <property type="match status" value="1"/>
</dbReference>
<feature type="compositionally biased region" description="Low complexity" evidence="11">
    <location>
        <begin position="288"/>
        <end position="300"/>
    </location>
</feature>
<dbReference type="Pfam" id="PF00271">
    <property type="entry name" value="Helicase_C"/>
    <property type="match status" value="1"/>
</dbReference>
<feature type="compositionally biased region" description="Basic and acidic residues" evidence="11">
    <location>
        <begin position="363"/>
        <end position="385"/>
    </location>
</feature>
<dbReference type="InterPro" id="IPR048333">
    <property type="entry name" value="HA2_WH"/>
</dbReference>
<keyword evidence="5" id="KW-0378">Hydrolase</keyword>
<dbReference type="SMART" id="SM00809">
    <property type="entry name" value="Alpha_adaptinC2"/>
    <property type="match status" value="1"/>
</dbReference>
<evidence type="ECO:0000256" key="8">
    <source>
        <dbReference type="ARBA" id="ARBA00022927"/>
    </source>
</evidence>
<dbReference type="InterPro" id="IPR011545">
    <property type="entry name" value="DEAD/DEAH_box_helicase_dom"/>
</dbReference>
<feature type="compositionally biased region" description="Gly residues" evidence="11">
    <location>
        <begin position="392"/>
        <end position="401"/>
    </location>
</feature>
<dbReference type="GO" id="GO:0006897">
    <property type="term" value="P:endocytosis"/>
    <property type="evidence" value="ECO:0007669"/>
    <property type="project" value="UniProtKB-KW"/>
</dbReference>
<dbReference type="InterPro" id="IPR015943">
    <property type="entry name" value="WD40/YVTN_repeat-like_dom_sf"/>
</dbReference>
<dbReference type="Pfam" id="PF02296">
    <property type="entry name" value="Alpha_adaptin_C"/>
    <property type="match status" value="1"/>
</dbReference>
<dbReference type="Gene3D" id="3.40.50.300">
    <property type="entry name" value="P-loop containing nucleotide triphosphate hydrolases"/>
    <property type="match status" value="2"/>
</dbReference>
<sequence length="2619" mass="292932">MSSSECSERTHFSIDTELPADSVEFCPREEFRDILVCGTYNLVKDEEVGDKTETARKKPQERNGRCLVYKFDEESMNLKEIQRIDTAAILDLKWSYKQDTPAPMLALAESAGRIQIYEWCGQEKTLLKRQSIQVAKPSVLCLSIDWDNRLVPQETGALIVSRSDGEVSVLRSRESQFEVDTTWHAHDYEPWVAAWNYWSPEVAYSGGDDCKLKGWDTRTSCDVPIFTNKRPIKTFGALGGKLKLILGIPVSSLARASAKLLADSKSAKFLSIACVKAFSLRRIAASRRPMTPSTSSRLPSYRPPKRLNSQINKSGSIEGTSHFSTAEANSGPATSKRLRRSHSSDSRPVSPTIGAQSALRSSYTEREVSTRMDRAPFPHRVDFKARVPRGSAGFGRGGGGRASSRGRGRGATPATDKKLLSLPTLDGPLRDEAHIKEVEIDPNLPVLKERWLENPKSTISNYHSLNFGKQPTYEAKEWVFEGKKFVRCTVLVDSKHMITGIGDAPVRKEAEKLAALSGMLQLHRLGLLEKSKQSNIPSTSITTNADGPKLRDGSVVTYEIARQFMEFYCKQFKYDPPDITFDKSEKGSRTAWDATMIVGGRRIGLGYASTKKEAKNNCFIDVTIYLDQCDDTLWPKFKEQMAQHGVDRDSKVHFIMSDDLNDEIRDLCRDIKDSSLYANRPVAQPTQDTETGDQPPSRDGIYRPPRPGHDGPTERYHETKSNRLREAREAYENDPKMAHMREIRRSLPVYTRAKDLLATIEQNDVTICMAATGSGKTTQVPQLILDEMIDRGKGSRCNIVCTQPRRIAAISVAERVAKERGEPLGQSIGYQVRFEARLPQEHGNVTFCTTGIFLKRMQSALLEQAQGKRHGSGHSLDDVTHILVDEVHERDVDTDLLLVVLKRLLADRRARQKPLKIVLMSATIDPTLFQSYFASEDGTPAPVAEVPGRSFPVSKYYMDDIIQQLSTIEMRDSAWVWGEKSVVEYTEGEIGPHALAPVTGNPRYLPGVHTDMSQILQKDFDIPYPLVALTIAHVIKKSDDGHVLVFLPGWDEMMALQRVLDDRRHSLLKVDLADRDKYTVHILHSTVPVAEQQAVFDPPRAGVRRIILATNIAETSITIPDVVYVVDTARVKEKRYDPARHMSSLVSAWVGSSNLNQRAGRAGRHRPGEYYGIISKARLATLDPYQLVEMKRADLTNVVMHVKAINFPGMEVEEVLAETIEPPEVERVASAMRSLRMVGALDDQKNLTSLGRVLLQLPVEVAVGRLVLYGSFFKCLDQALTLAAILTNRDPFMAPIALKQEANAAKERWSSNDFRSDALATLNAYNTWWAMQDRGEYVSANRFCSENFLSKPSLMNIQRIKGHLLQSLYYAGILDVSAGGTSSNHRAGRDMVVPPELNVHGDSKPLLAALIAIACQPNFAIRHKEKMYRTREDKVAFIHPGSVNHRKRQAVDQHKDLVGIGERELFAFAEKTRNAAQPNQGGQLFLRNCTRLDPMTYMLFGAYNLVVTPLGLECDNWMSVTGNIDALDDVRKLKSMMEACMLRVFDGICGRMNSRDKDYRSRFRLKDERVSGTDEEVGAQGTPLSQKEVRELDYLTGDIVRILNRYSDERLSKQDSRWNSRPGTPSGYSTPPYFGPGTIRMSASGASTPNPGFGGYRLGPRSAYFDSLKDIQHGDQHARFIADIRASRVRELEEKRINKEMAHIRKKFKGEWIREPRRRHANRATDGGLDGYQKKKYLSKIIFTYILGYKVDIGHMEAINLISSPKYSEKQIGYLAVTLLMHENSDFLRLVVNSIRKDLDGNNEVDNCLALHAIANVGGKEMAEALAPDVHRLLISPTSRSFVKKKAALTLLRLYRKHPEVFPAEEWALRIISIMDDDDLGVVVSVTSLVTALAQDHLEAYKVCCQKAIDRLHKIIIDRDYSPEYIYYKVPTPWLQVKLLRLLQYYPPITDPAMRATIDRVLQAILSHNPSDSSKNVQHNNAINAVLFEAISLAIHHDSQSPHVATAAALLAKFIVSRETNVRYLGLDTMAHLAARADSLEPLKKHQTTIILSLRDKDISVRRRALDLLYSMCDTDNAALIVGELLKYLKVADYGLREEMVVKIAILTEKYAPSYTWYVDTILQLISAAGDHVGDEVWYRVVQITTNTEDLQEYAAKAVFEYVRMPSCHESLVKVGGYILGEYGHLIANEPGCSPIEQLQALQSKSHFTTPATRALLLSTYIKWANVFPEIKQELLAIFDRYRHVLDSELQQRACEYFVIASRPDDDVLLQNVCEEMPPFPARESALLSRLNQKHGDTGDKRTWVIGGKEVNADREAARKSTLPLVADQTGTNNATTDVMNSLAGLDLSATDVIKPDVKPTPKLTTSPDIERWYEKLTRAPEGVLYEDVQLQIGVKSEYHGHLGRVALYFGNKLSSAMTSFTATVDIGDKDALSVSFAKIPPTTVNPKTQSQQLLHVECKSMFTNPPILNVSYMAGSLQSVNLRLPIIVTKFYEGVKLAQAEFFERWKLVGGPPREAQAIFPVHVNSDGSLETDRQKKVISGAGLRILDDIDPNPVNIVAAGVLHMSAAGKVGCLLRFEPNAAAKLCRLTVRSTSEVIAAEMMTMIRAPLDASGGKTGL</sequence>
<evidence type="ECO:0000256" key="11">
    <source>
        <dbReference type="SAM" id="MobiDB-lite"/>
    </source>
</evidence>
<dbReference type="Pfam" id="PF01602">
    <property type="entry name" value="Adaptin_N"/>
    <property type="match status" value="1"/>
</dbReference>
<feature type="domain" description="Helicase ATP-binding" evidence="12">
    <location>
        <begin position="757"/>
        <end position="942"/>
    </location>
</feature>
<dbReference type="GO" id="GO:0005524">
    <property type="term" value="F:ATP binding"/>
    <property type="evidence" value="ECO:0007669"/>
    <property type="project" value="UniProtKB-KW"/>
</dbReference>
<evidence type="ECO:0000313" key="14">
    <source>
        <dbReference type="EMBL" id="CAE6471692.1"/>
    </source>
</evidence>
<dbReference type="InterPro" id="IPR012295">
    <property type="entry name" value="TBP_dom_sf"/>
</dbReference>
<dbReference type="InterPro" id="IPR050840">
    <property type="entry name" value="Adaptor_Complx_Large_Subunit"/>
</dbReference>
<feature type="compositionally biased region" description="Polar residues" evidence="11">
    <location>
        <begin position="1619"/>
        <end position="1629"/>
    </location>
</feature>
<dbReference type="InterPro" id="IPR002553">
    <property type="entry name" value="Clathrin/coatomer_adapt-like_N"/>
</dbReference>
<feature type="domain" description="Helicase C-terminal" evidence="13">
    <location>
        <begin position="1030"/>
        <end position="1206"/>
    </location>
</feature>
<keyword evidence="3" id="KW-0254">Endocytosis</keyword>
<dbReference type="Gene3D" id="3.30.310.10">
    <property type="entry name" value="TATA-Binding Protein"/>
    <property type="match status" value="1"/>
</dbReference>
<dbReference type="PROSITE" id="PS51194">
    <property type="entry name" value="HELICASE_CTER"/>
    <property type="match status" value="1"/>
</dbReference>
<dbReference type="InterPro" id="IPR008152">
    <property type="entry name" value="Clathrin_a/b/g-adaptin_app_Ig"/>
</dbReference>
<evidence type="ECO:0000256" key="3">
    <source>
        <dbReference type="ARBA" id="ARBA00022583"/>
    </source>
</evidence>
<dbReference type="Proteomes" id="UP000663843">
    <property type="component" value="Unassembled WGS sequence"/>
</dbReference>
<keyword evidence="10" id="KW-0168">Coated pit</keyword>